<dbReference type="Pfam" id="PF12951">
    <property type="entry name" value="PATR"/>
    <property type="match status" value="11"/>
</dbReference>
<dbReference type="CDD" id="cd01344">
    <property type="entry name" value="PL2_Passenger_AT"/>
    <property type="match status" value="1"/>
</dbReference>
<dbReference type="InterPro" id="IPR051551">
    <property type="entry name" value="Autotransporter_adhesion"/>
</dbReference>
<dbReference type="InterPro" id="IPR006315">
    <property type="entry name" value="OM_autotransptr_brl_dom"/>
</dbReference>
<dbReference type="Gene3D" id="2.160.20.20">
    <property type="match status" value="3"/>
</dbReference>
<dbReference type="PANTHER" id="PTHR35037:SF3">
    <property type="entry name" value="C-TERMINAL REGION OF AIDA-LIKE PROTEIN"/>
    <property type="match status" value="1"/>
</dbReference>
<dbReference type="EMBL" id="JAQGEC010000014">
    <property type="protein sequence ID" value="MDR9891578.1"/>
    <property type="molecule type" value="Genomic_DNA"/>
</dbReference>
<dbReference type="InterPro" id="IPR011050">
    <property type="entry name" value="Pectin_lyase_fold/virulence"/>
</dbReference>
<dbReference type="NCBIfam" id="TIGR01414">
    <property type="entry name" value="autotrans_barl"/>
    <property type="match status" value="1"/>
</dbReference>
<dbReference type="GO" id="GO:0019867">
    <property type="term" value="C:outer membrane"/>
    <property type="evidence" value="ECO:0007669"/>
    <property type="project" value="InterPro"/>
</dbReference>
<gene>
    <name evidence="3" type="ORF">O7047_15255</name>
</gene>
<evidence type="ECO:0000313" key="3">
    <source>
        <dbReference type="EMBL" id="MDR9891578.1"/>
    </source>
</evidence>
<dbReference type="InterPro" id="IPR013425">
    <property type="entry name" value="Autotrns_rpt"/>
</dbReference>
<name>A0AAE4IV47_9ENTR</name>
<dbReference type="InterPro" id="IPR036709">
    <property type="entry name" value="Autotransporte_beta_dom_sf"/>
</dbReference>
<evidence type="ECO:0000313" key="4">
    <source>
        <dbReference type="Proteomes" id="UP001248822"/>
    </source>
</evidence>
<dbReference type="SUPFAM" id="SSF51126">
    <property type="entry name" value="Pectin lyase-like"/>
    <property type="match status" value="5"/>
</dbReference>
<proteinExistence type="predicted"/>
<dbReference type="Pfam" id="PF18883">
    <property type="entry name" value="AC_1"/>
    <property type="match status" value="1"/>
</dbReference>
<dbReference type="SMART" id="SM00869">
    <property type="entry name" value="Autotransporter"/>
    <property type="match status" value="1"/>
</dbReference>
<dbReference type="InterPro" id="IPR005546">
    <property type="entry name" value="Autotransporte_beta"/>
</dbReference>
<dbReference type="InterPro" id="IPR043990">
    <property type="entry name" value="AC_1"/>
</dbReference>
<evidence type="ECO:0000256" key="1">
    <source>
        <dbReference type="ARBA" id="ARBA00022729"/>
    </source>
</evidence>
<dbReference type="InterPro" id="IPR012332">
    <property type="entry name" value="Autotransporter_pectin_lyase_C"/>
</dbReference>
<accession>A0AAE4IV47</accession>
<dbReference type="Pfam" id="PF03797">
    <property type="entry name" value="Autotransporter"/>
    <property type="match status" value="1"/>
</dbReference>
<evidence type="ECO:0000259" key="2">
    <source>
        <dbReference type="PROSITE" id="PS51208"/>
    </source>
</evidence>
<dbReference type="NCBIfam" id="TIGR02601">
    <property type="entry name" value="autotrns_rpt"/>
    <property type="match status" value="9"/>
</dbReference>
<comment type="caution">
    <text evidence="3">The sequence shown here is derived from an EMBL/GenBank/DDBJ whole genome shotgun (WGS) entry which is preliminary data.</text>
</comment>
<protein>
    <submittedName>
        <fullName evidence="3">Autotransporter outer membrane beta-barrel domain-containing protein</fullName>
    </submittedName>
</protein>
<feature type="domain" description="Autotransporter" evidence="2">
    <location>
        <begin position="1989"/>
        <end position="2273"/>
    </location>
</feature>
<sequence>MGFNNLVINYGSIYSDGTNAALWFEDKAKHLTGAGSTNARDLPYYKRTGVNPPTGLTPAQVDLRNQTYNYGYLGIINPDWLKKDSKGRIATDTSGNVVIDWDNVPTGNKRTVNGQNTLTDLAGNAINLKRNVFGSQSTTGASGIIVGNYGDIVGSLNFGEGNDVLEMFSGSKIFGDISAKGTNNHLGLRGTGTDAFSGNITGFQFLTKADTGTWEITGKIGSFTQVDVDEGKLVLTADNSDYTGTMLINANTDFSLKDATKTAIVEAHSSSLPQNIDNNTRIYNNGTLTFKQDKVVKDNIYSGVIKGQGNVIKEGAYNLILTGDSTYTGGTTIKAGDLQLGNSGTTGSVTGNIDIANAGSSLIFNRSNNLTSNNNISGPGKVVKEGAGELTLTGTNTYAGGTTINAGTLAVDNDNKLGAASGPLTFNGGTLKFLTGFGVINAGRNITLNSKGGTIDTNGISSTISQVMHGAGGLTKTGAGKLKLTGVNSYTGLTTLSGGDLELENKGSVAGNIKLTNTASTLYFNNTDDVTYGGVISGTGMVTKNGTNVLKLTGANTWTGNTLVNSGMLIVNGDQSKNDSGAVSKKMTTTVKSGATLGGHGTVGGDVVIESGATLSPGDYVNGASSAKDALNIDGNLTLKKNSTSHFQLGQSHVPGGDFNDLVDVKGDLTLAGTLDVSKPDDGTFGPGVYRLFNYGGTLYNADGEEYNLPGESGDKTLIFGTFPEGSKAEDHLLQTVLKGQVNLINTNGLNLQFWDGGDKNGHGDSGIDGNSIIEGGNGVWTSPVASVETNNWTAWNGKNNAIWKQEAFAVFAGEGGTVEVDSDGKSGVQVQPIYVSGMQFLSDGYHIISAEDGYNTLQAHYTTLVPNTDGGKPAEGVTPVETEEFWIRVGADDFDEDVNITATINVPIVQENKESPLTLVKMDGGRLILNGVNDFDGETHIRGGTLQISDEAALGDQRVVMSDATTLQAGTDFTLNHEVNLEDGTGTLDLNNHALTMEGKISGDGNLAVMSSPQESDSTLLKALADDYGPSVLNLTQANTYTGSTTITGNGDTVNQVTVNAYQTGALGGTTNSNVNVNEGATLNLLGSTSAEAHNIAVNASHLNFTDTASAGTAKVALTNSATASLNDNATAGSSTITVDNSSSLTLADNASGGTANITNSGKMFMKDKAQARQATVVNKEGGTVDVSTIDEETFIGSLSGAGNVLLGDDENKTLTLGYLAKADTISGIISGAGNLIKEGLGVLDLRGANTWTGTTQVNEGTLLVNGNQQAATGDMTVANNATLGGMGTHGGVVTVEDGGILSPGETPDSIGTLTLGGLVFKEGSRLDIQFSQPTPDYSADDTRLSHDATDVEYYAGYILGDAFNNDLVRVEGDLTLDGTLNIKQEQPLTIAGVYRVMNYSGDLTDNGMELGGNLDNLENYYIQTAVEQQVNLVYTNGLKLRFWDGEGTRNKFIDGGNGTWQNSLGNNNWTVDEKDSDGNYGVRNAAYSDNAFAIFMAQGGDVKVDNSLGQVGVSGMQFAADGYHLYGDSIALTATWPDYSSDNGIINIKDGEIEHTDATPAVNYTALVVGDGTDALYTATIDNVLTGDSGIVKMGNGTLVLNGDNEYTGKTRVHGGELVISGDNNLGHDASGVTDVILNSGTLKYNPDLAAQDIDTLASITVEGVGGTLDTSQHTVKVHKKVVGDGALTKKGEGAAVLLDNATYTGGTHIAQGVLQLGIGGTAGGLMGDVVIDKDAELVVNRSDTLTLDGKLSGEGDLSQVGSGTTQLNGSASYSGTTTVAAGTLLAGAENSFSYASAHAVAKGATLNTGGMNQTVAGLDNSGLVTLRGDKVGSALTVKGDYHGDSGTIQINATQKGSSGDGVADRLVINGGKVTGSTVLDVDVSGLGRHTRGNGIEVVTGLNGADTTAQSSKDAFRLTADYLQGGAMQYRLRAGDRNGAGENWYLVNNFSNEASLFSAINSQIRFADLAMLGNLHQRVGDDVAYSENGDNQRVWVRMISRMDKIGLNDATETSTTNYSLGLQAGVDLYADPNWKAGLYTSFVDNNSSVRGWGENGYGDTGNVKDNAFYVGGYATWFADNGFYVDNVLQYGFHNLRVIPKNAGSQSYNPDAHSLAASVEVGQPFRLGESAWQLEPQAQLIYQFNHVDGASMDGISRTDMKVKDGNAVTARIGARLVGDYDTDKGKFQPYGRVNLWQGFGGTDKVTFSNSGGNTTLSSSKQFSTTEVAAGVTWTVQKDFQVYGEVGSHFSNSSDKTNYRTPVEASIGVKFGF</sequence>
<dbReference type="Gene3D" id="2.40.128.130">
    <property type="entry name" value="Autotransporter beta-domain"/>
    <property type="match status" value="1"/>
</dbReference>
<reference evidence="3" key="1">
    <citation type="submission" date="2022-12" db="EMBL/GenBank/DDBJ databases">
        <title>NDM-1 containing novel ST 2018 Pseudenterobacter timonensis.</title>
        <authorList>
            <person name="Halder G."/>
            <person name="Mandal S."/>
            <person name="Dutta S."/>
        </authorList>
    </citation>
    <scope>NUCLEOTIDE SEQUENCE</scope>
    <source>
        <strain evidence="3">CNCI147</strain>
    </source>
</reference>
<organism evidence="3 4">
    <name type="scientific">Pseudenterobacter timonensis</name>
    <dbReference type="NCBI Taxonomy" id="1755099"/>
    <lineage>
        <taxon>Bacteria</taxon>
        <taxon>Pseudomonadati</taxon>
        <taxon>Pseudomonadota</taxon>
        <taxon>Gammaproteobacteria</taxon>
        <taxon>Enterobacterales</taxon>
        <taxon>Enterobacteriaceae</taxon>
        <taxon>Pseudenterobacter</taxon>
    </lineage>
</organism>
<dbReference type="SUPFAM" id="SSF103515">
    <property type="entry name" value="Autotransporter"/>
    <property type="match status" value="1"/>
</dbReference>
<dbReference type="PROSITE" id="PS51208">
    <property type="entry name" value="AUTOTRANSPORTER"/>
    <property type="match status" value="1"/>
</dbReference>
<dbReference type="PANTHER" id="PTHR35037">
    <property type="entry name" value="C-TERMINAL REGION OF AIDA-LIKE PROTEIN"/>
    <property type="match status" value="1"/>
</dbReference>
<dbReference type="Proteomes" id="UP001248822">
    <property type="component" value="Unassembled WGS sequence"/>
</dbReference>
<keyword evidence="1" id="KW-0732">Signal</keyword>